<proteinExistence type="predicted"/>
<accession>A0A8J2L6J1</accession>
<comment type="caution">
    <text evidence="1">The sequence shown here is derived from an EMBL/GenBank/DDBJ whole genome shotgun (WGS) entry which is preliminary data.</text>
</comment>
<sequence>MSVNYWFQSLSLKNCGSDRDKFELKNFQAIKTTYRELQILTTMFNNTMAHVYQPLHTFFMGG</sequence>
<evidence type="ECO:0000313" key="1">
    <source>
        <dbReference type="EMBL" id="CAG7827106.1"/>
    </source>
</evidence>
<feature type="non-terminal residue" evidence="1">
    <location>
        <position position="1"/>
    </location>
</feature>
<gene>
    <name evidence="1" type="ORF">AFUS01_LOCUS37112</name>
</gene>
<keyword evidence="2" id="KW-1185">Reference proteome</keyword>
<dbReference type="Proteomes" id="UP000708208">
    <property type="component" value="Unassembled WGS sequence"/>
</dbReference>
<evidence type="ECO:0000313" key="2">
    <source>
        <dbReference type="Proteomes" id="UP000708208"/>
    </source>
</evidence>
<reference evidence="1" key="1">
    <citation type="submission" date="2021-06" db="EMBL/GenBank/DDBJ databases">
        <authorList>
            <person name="Hodson N. C."/>
            <person name="Mongue J. A."/>
            <person name="Jaron S. K."/>
        </authorList>
    </citation>
    <scope>NUCLEOTIDE SEQUENCE</scope>
</reference>
<dbReference type="EMBL" id="CAJVCH010542298">
    <property type="protein sequence ID" value="CAG7827106.1"/>
    <property type="molecule type" value="Genomic_DNA"/>
</dbReference>
<dbReference type="AlphaFoldDB" id="A0A8J2L6J1"/>
<organism evidence="1 2">
    <name type="scientific">Allacma fusca</name>
    <dbReference type="NCBI Taxonomy" id="39272"/>
    <lineage>
        <taxon>Eukaryota</taxon>
        <taxon>Metazoa</taxon>
        <taxon>Ecdysozoa</taxon>
        <taxon>Arthropoda</taxon>
        <taxon>Hexapoda</taxon>
        <taxon>Collembola</taxon>
        <taxon>Symphypleona</taxon>
        <taxon>Sminthuridae</taxon>
        <taxon>Allacma</taxon>
    </lineage>
</organism>
<protein>
    <submittedName>
        <fullName evidence="1">Uncharacterized protein</fullName>
    </submittedName>
</protein>
<name>A0A8J2L6J1_9HEXA</name>